<keyword evidence="6" id="KW-1185">Reference proteome</keyword>
<evidence type="ECO:0000256" key="3">
    <source>
        <dbReference type="SAM" id="SignalP"/>
    </source>
</evidence>
<evidence type="ECO:0000259" key="4">
    <source>
        <dbReference type="Pfam" id="PF04536"/>
    </source>
</evidence>
<dbReference type="AlphaFoldDB" id="A0A5C5RIM1"/>
<dbReference type="EMBL" id="VIGV01000006">
    <property type="protein sequence ID" value="TWS22857.1"/>
    <property type="molecule type" value="Genomic_DNA"/>
</dbReference>
<feature type="domain" description="TPM" evidence="4">
    <location>
        <begin position="29"/>
        <end position="148"/>
    </location>
</feature>
<dbReference type="Pfam" id="PF04536">
    <property type="entry name" value="TPM_phosphatase"/>
    <property type="match status" value="1"/>
</dbReference>
<organism evidence="5 6">
    <name type="scientific">Tsukamurella sputi</name>
    <dbReference type="NCBI Taxonomy" id="2591848"/>
    <lineage>
        <taxon>Bacteria</taxon>
        <taxon>Bacillati</taxon>
        <taxon>Actinomycetota</taxon>
        <taxon>Actinomycetes</taxon>
        <taxon>Mycobacteriales</taxon>
        <taxon>Tsukamurellaceae</taxon>
        <taxon>Tsukamurella</taxon>
    </lineage>
</organism>
<dbReference type="PANTHER" id="PTHR30373:SF2">
    <property type="entry name" value="UPF0603 PROTEIN YGCG"/>
    <property type="match status" value="1"/>
</dbReference>
<reference evidence="5 6" key="1">
    <citation type="submission" date="2019-08" db="EMBL/GenBank/DDBJ databases">
        <title>Tsukamurella conjunctivitidis sp. nov., Tsukamurella assacharolytica sp. nov. and Tsukamurella sputae sp. nov. isolated from patients with conjunctivitis, bacteraemia (lymphoma) and respiratory infection (sputum) in Hong Kong.</title>
        <authorList>
            <person name="Fok K.M.N."/>
            <person name="Fong J.Y.H."/>
        </authorList>
    </citation>
    <scope>NUCLEOTIDE SEQUENCE [LARGE SCALE GENOMIC DNA]</scope>
    <source>
        <strain evidence="5 6">HKU70</strain>
    </source>
</reference>
<dbReference type="Proteomes" id="UP000319792">
    <property type="component" value="Unassembled WGS sequence"/>
</dbReference>
<accession>A0A5C5RIM1</accession>
<keyword evidence="2" id="KW-0812">Transmembrane</keyword>
<dbReference type="OrthoDB" id="9810918at2"/>
<dbReference type="RefSeq" id="WP_146436488.1">
    <property type="nucleotide sequence ID" value="NZ_VIGV01000006.1"/>
</dbReference>
<feature type="signal peptide" evidence="3">
    <location>
        <begin position="1"/>
        <end position="24"/>
    </location>
</feature>
<evidence type="ECO:0000313" key="6">
    <source>
        <dbReference type="Proteomes" id="UP000319792"/>
    </source>
</evidence>
<feature type="compositionally biased region" description="Gly residues" evidence="1">
    <location>
        <begin position="323"/>
        <end position="341"/>
    </location>
</feature>
<sequence>MKRIFAILVAAVLALLAGTGVATADPAGVVDRAGLFGDRAADVEVALDDFQSRTGMVGTVVTANGIGGQDIRAFATTAGAVLGRDRGEAVVIGVDLQTRKVGVYTTPAAMARIPDAEITRLIGTVITPPFRGGDYANGVVAGLRGLADVATGGAATTTAPTTVQGDGIPDTDGLVPGGSTITVEPGYGTNRGTYTVTGPGWPNTEKSDDGPPGIFIAFIVLIAVGGVVSMVVSGSRDRDADTPELRSQLADLVAAEPGYATWSNRRRFAHAQRHTGVRRGTWNSIYPDWRVSESDARSGSSSSGGFFGGGGSSSSFSSDSGSGSSGSSGGFSGGGGSSGSF</sequence>
<dbReference type="Gene3D" id="3.10.310.50">
    <property type="match status" value="1"/>
</dbReference>
<feature type="chain" id="PRO_5022882249" evidence="3">
    <location>
        <begin position="25"/>
        <end position="341"/>
    </location>
</feature>
<keyword evidence="3" id="KW-0732">Signal</keyword>
<comment type="caution">
    <text evidence="5">The sequence shown here is derived from an EMBL/GenBank/DDBJ whole genome shotgun (WGS) entry which is preliminary data.</text>
</comment>
<keyword evidence="2" id="KW-1133">Transmembrane helix</keyword>
<proteinExistence type="predicted"/>
<keyword evidence="2" id="KW-0472">Membrane</keyword>
<protein>
    <submittedName>
        <fullName evidence="5">TPM domain-containing protein</fullName>
    </submittedName>
</protein>
<evidence type="ECO:0000256" key="1">
    <source>
        <dbReference type="SAM" id="MobiDB-lite"/>
    </source>
</evidence>
<evidence type="ECO:0000256" key="2">
    <source>
        <dbReference type="SAM" id="Phobius"/>
    </source>
</evidence>
<gene>
    <name evidence="5" type="ORF">FK268_17785</name>
</gene>
<dbReference type="InterPro" id="IPR007621">
    <property type="entry name" value="TPM_dom"/>
</dbReference>
<feature type="region of interest" description="Disordered" evidence="1">
    <location>
        <begin position="293"/>
        <end position="341"/>
    </location>
</feature>
<evidence type="ECO:0000313" key="5">
    <source>
        <dbReference type="EMBL" id="TWS22857.1"/>
    </source>
</evidence>
<feature type="compositionally biased region" description="Low complexity" evidence="1">
    <location>
        <begin position="313"/>
        <end position="322"/>
    </location>
</feature>
<name>A0A5C5RIM1_9ACTN</name>
<feature type="transmembrane region" description="Helical" evidence="2">
    <location>
        <begin position="213"/>
        <end position="232"/>
    </location>
</feature>
<dbReference type="PANTHER" id="PTHR30373">
    <property type="entry name" value="UPF0603 PROTEIN YGCG"/>
    <property type="match status" value="1"/>
</dbReference>